<evidence type="ECO:0000313" key="11">
    <source>
        <dbReference type="Proteomes" id="UP001367030"/>
    </source>
</evidence>
<dbReference type="Proteomes" id="UP001367030">
    <property type="component" value="Unassembled WGS sequence"/>
</dbReference>
<keyword evidence="6 8" id="KW-0472">Membrane</keyword>
<feature type="transmembrane region" description="Helical" evidence="8">
    <location>
        <begin position="168"/>
        <end position="185"/>
    </location>
</feature>
<evidence type="ECO:0000256" key="1">
    <source>
        <dbReference type="ARBA" id="ARBA00001947"/>
    </source>
</evidence>
<keyword evidence="4 8" id="KW-0812">Transmembrane</keyword>
<evidence type="ECO:0000259" key="9">
    <source>
        <dbReference type="Pfam" id="PF02163"/>
    </source>
</evidence>
<name>A0ABU8X9N0_9BURK</name>
<dbReference type="InterPro" id="IPR001193">
    <property type="entry name" value="MBTPS2"/>
</dbReference>
<feature type="transmembrane region" description="Helical" evidence="8">
    <location>
        <begin position="229"/>
        <end position="248"/>
    </location>
</feature>
<feature type="transmembrane region" description="Helical" evidence="8">
    <location>
        <begin position="367"/>
        <end position="392"/>
    </location>
</feature>
<feature type="region of interest" description="Disordered" evidence="7">
    <location>
        <begin position="1"/>
        <end position="27"/>
    </location>
</feature>
<sequence>MDHVLHPGDMQSAPLPRPLTKESLADRQLPPLRPDLRLIEGGAQEPWKIHDPLAQRFFEIDQDAVDLLACWGPGTMDELRARASAKTGRPIAEHSAASLLEFLLRNELVQSIEHATYARAQQHEAMLRKRSLWSRIVHNYLFLKVPLARPDRFLRATQHLTGFFFKPWFWWLLLLAALGGLYLVSRQWEAFKSTLPEMFSAAGIVTFGISLAVVKTLHELGHGYAAVRMGTRITTMGVAFIVMMPVLYTDTTDAWRLRSHRQRVLIDAAGMAVELIVAVVATWVWVLVPDGPVRHAAFALATTGWVLSIAININPLMRFDGYYLFSDLVNVPNLQYRAFDMGKWFLREQLFGYGDKPPPAEGSHSRAFFIGFAFATWIYRFFLFLGIALLVYHFFFKVLGIVMFIVELGWFIALPIWREVRVWLKRRRESGARLRITALVVLVLVALFVVPLPYRVRIPAVLTAAQQVPSFAPRPARIDEILVEPGQVVKEGQPMIRMGAPELDQQLVSARDRAQLLEERLARRTSDTKDLADSLVLVRELRMERDRIDGYLREQARLVVQAPIDGVVLDVTRELHKGRWVDARTQLVLVGVPGVVEARGYVDGDDLERIREGVSGRFVDEDRLRPPLDVKLKRIGAAASDTLDNWVLASVHGGPVASRLDGKKAKSEHATFELSATVLDPVGPMPMEIRGELQLKGALQSLAVRVFERVAHVLVREGAA</sequence>
<proteinExistence type="inferred from homology"/>
<evidence type="ECO:0000256" key="5">
    <source>
        <dbReference type="ARBA" id="ARBA00022989"/>
    </source>
</evidence>
<dbReference type="PANTHER" id="PTHR13325">
    <property type="entry name" value="PROTEASE M50 MEMBRANE-BOUND TRANSCRIPTION FACTOR SITE 2 PROTEASE"/>
    <property type="match status" value="1"/>
</dbReference>
<feature type="transmembrane region" description="Helical" evidence="8">
    <location>
        <begin position="294"/>
        <end position="313"/>
    </location>
</feature>
<evidence type="ECO:0000256" key="8">
    <source>
        <dbReference type="SAM" id="Phobius"/>
    </source>
</evidence>
<dbReference type="EMBL" id="JBBKZS010000005">
    <property type="protein sequence ID" value="MEJ8855829.1"/>
    <property type="molecule type" value="Genomic_DNA"/>
</dbReference>
<evidence type="ECO:0000256" key="4">
    <source>
        <dbReference type="ARBA" id="ARBA00022692"/>
    </source>
</evidence>
<evidence type="ECO:0000256" key="2">
    <source>
        <dbReference type="ARBA" id="ARBA00004127"/>
    </source>
</evidence>
<dbReference type="RefSeq" id="WP_340335905.1">
    <property type="nucleotide sequence ID" value="NZ_JBBKZS010000005.1"/>
</dbReference>
<keyword evidence="5 8" id="KW-1133">Transmembrane helix</keyword>
<reference evidence="10 11" key="1">
    <citation type="submission" date="2024-03" db="EMBL/GenBank/DDBJ databases">
        <title>Novel species of the genus Variovorax.</title>
        <authorList>
            <person name="Liu Q."/>
            <person name="Xin Y.-H."/>
        </authorList>
    </citation>
    <scope>NUCLEOTIDE SEQUENCE [LARGE SCALE GENOMIC DNA]</scope>
    <source>
        <strain evidence="10 11">KACC 18901</strain>
    </source>
</reference>
<feature type="transmembrane region" description="Helical" evidence="8">
    <location>
        <begin position="268"/>
        <end position="288"/>
    </location>
</feature>
<evidence type="ECO:0000256" key="7">
    <source>
        <dbReference type="SAM" id="MobiDB-lite"/>
    </source>
</evidence>
<feature type="transmembrane region" description="Helical" evidence="8">
    <location>
        <begin position="197"/>
        <end position="217"/>
    </location>
</feature>
<accession>A0ABU8X9N0</accession>
<feature type="domain" description="Peptidase M50" evidence="9">
    <location>
        <begin position="207"/>
        <end position="301"/>
    </location>
</feature>
<comment type="similarity">
    <text evidence="3">Belongs to the peptidase M50B family.</text>
</comment>
<organism evidence="10 11">
    <name type="scientific">Variovorax robiniae</name>
    <dbReference type="NCBI Taxonomy" id="1836199"/>
    <lineage>
        <taxon>Bacteria</taxon>
        <taxon>Pseudomonadati</taxon>
        <taxon>Pseudomonadota</taxon>
        <taxon>Betaproteobacteria</taxon>
        <taxon>Burkholderiales</taxon>
        <taxon>Comamonadaceae</taxon>
        <taxon>Variovorax</taxon>
    </lineage>
</organism>
<dbReference type="Gene3D" id="2.40.50.100">
    <property type="match status" value="1"/>
</dbReference>
<keyword evidence="11" id="KW-1185">Reference proteome</keyword>
<feature type="transmembrane region" description="Helical" evidence="8">
    <location>
        <begin position="398"/>
        <end position="416"/>
    </location>
</feature>
<evidence type="ECO:0000256" key="3">
    <source>
        <dbReference type="ARBA" id="ARBA00007931"/>
    </source>
</evidence>
<comment type="subcellular location">
    <subcellularLocation>
        <location evidence="2">Endomembrane system</location>
        <topology evidence="2">Multi-pass membrane protein</topology>
    </subcellularLocation>
</comment>
<evidence type="ECO:0000313" key="10">
    <source>
        <dbReference type="EMBL" id="MEJ8855829.1"/>
    </source>
</evidence>
<evidence type="ECO:0000256" key="6">
    <source>
        <dbReference type="ARBA" id="ARBA00023136"/>
    </source>
</evidence>
<dbReference type="InterPro" id="IPR008915">
    <property type="entry name" value="Peptidase_M50"/>
</dbReference>
<feature type="transmembrane region" description="Helical" evidence="8">
    <location>
        <begin position="436"/>
        <end position="454"/>
    </location>
</feature>
<dbReference type="PANTHER" id="PTHR13325:SF3">
    <property type="entry name" value="MEMBRANE-BOUND TRANSCRIPTION FACTOR SITE-2 PROTEASE"/>
    <property type="match status" value="1"/>
</dbReference>
<comment type="caution">
    <text evidence="10">The sequence shown here is derived from an EMBL/GenBank/DDBJ whole genome shotgun (WGS) entry which is preliminary data.</text>
</comment>
<comment type="cofactor">
    <cofactor evidence="1">
        <name>Zn(2+)</name>
        <dbReference type="ChEBI" id="CHEBI:29105"/>
    </cofactor>
</comment>
<dbReference type="Pfam" id="PF02163">
    <property type="entry name" value="Peptidase_M50"/>
    <property type="match status" value="1"/>
</dbReference>
<protein>
    <submittedName>
        <fullName evidence="10">HlyD family efflux transporter periplasmic adaptor subunit</fullName>
    </submittedName>
</protein>
<gene>
    <name evidence="10" type="ORF">WKW79_14695</name>
</gene>